<comment type="caution">
    <text evidence="6">The sequence shown here is derived from an EMBL/GenBank/DDBJ whole genome shotgun (WGS) entry which is preliminary data.</text>
</comment>
<evidence type="ECO:0000313" key="7">
    <source>
        <dbReference type="Proteomes" id="UP001281761"/>
    </source>
</evidence>
<dbReference type="SMART" id="SM01050">
    <property type="entry name" value="CactinC_cactus"/>
    <property type="match status" value="1"/>
</dbReference>
<dbReference type="EMBL" id="JARBJD010000136">
    <property type="protein sequence ID" value="KAK2950402.1"/>
    <property type="molecule type" value="Genomic_DNA"/>
</dbReference>
<evidence type="ECO:0000256" key="1">
    <source>
        <dbReference type="ARBA" id="ARBA00006895"/>
    </source>
</evidence>
<dbReference type="Pfam" id="PF09732">
    <property type="entry name" value="CactinC_cactus"/>
    <property type="match status" value="1"/>
</dbReference>
<keyword evidence="7" id="KW-1185">Reference proteome</keyword>
<feature type="compositionally biased region" description="Basic and acidic residues" evidence="3">
    <location>
        <begin position="348"/>
        <end position="364"/>
    </location>
</feature>
<dbReference type="InterPro" id="IPR018816">
    <property type="entry name" value="Cactin_central"/>
</dbReference>
<proteinExistence type="inferred from homology"/>
<dbReference type="Proteomes" id="UP001281761">
    <property type="component" value="Unassembled WGS sequence"/>
</dbReference>
<feature type="region of interest" description="Disordered" evidence="3">
    <location>
        <begin position="406"/>
        <end position="450"/>
    </location>
</feature>
<accession>A0ABQ9XGE0</accession>
<feature type="domain" description="Splicing factor cactin central" evidence="5">
    <location>
        <begin position="91"/>
        <end position="314"/>
    </location>
</feature>
<reference evidence="6 7" key="1">
    <citation type="journal article" date="2022" name="bioRxiv">
        <title>Genomics of Preaxostyla Flagellates Illuminates Evolutionary Transitions and the Path Towards Mitochondrial Loss.</title>
        <authorList>
            <person name="Novak L.V.F."/>
            <person name="Treitli S.C."/>
            <person name="Pyrih J."/>
            <person name="Halakuc P."/>
            <person name="Pipaliya S.V."/>
            <person name="Vacek V."/>
            <person name="Brzon O."/>
            <person name="Soukal P."/>
            <person name="Eme L."/>
            <person name="Dacks J.B."/>
            <person name="Karnkowska A."/>
            <person name="Elias M."/>
            <person name="Hampl V."/>
        </authorList>
    </citation>
    <scope>NUCLEOTIDE SEQUENCE [LARGE SCALE GENOMIC DNA]</scope>
    <source>
        <strain evidence="6">NAU3</strain>
        <tissue evidence="6">Gut</tissue>
    </source>
</reference>
<evidence type="ECO:0000256" key="3">
    <source>
        <dbReference type="SAM" id="MobiDB-lite"/>
    </source>
</evidence>
<name>A0ABQ9XGE0_9EUKA</name>
<feature type="compositionally biased region" description="Basic and acidic residues" evidence="3">
    <location>
        <begin position="412"/>
        <end position="423"/>
    </location>
</feature>
<feature type="compositionally biased region" description="Acidic residues" evidence="3">
    <location>
        <begin position="425"/>
        <end position="434"/>
    </location>
</feature>
<dbReference type="PANTHER" id="PTHR21737">
    <property type="entry name" value="POLYGLUTAMINE BINDING PROTEIN 1/MARVEL MEMBRANE-ASSOCIATING DOMAIN CONTAINING 3"/>
    <property type="match status" value="1"/>
</dbReference>
<evidence type="ECO:0000259" key="5">
    <source>
        <dbReference type="Pfam" id="PF10312"/>
    </source>
</evidence>
<feature type="region of interest" description="Disordered" evidence="3">
    <location>
        <begin position="328"/>
        <end position="387"/>
    </location>
</feature>
<protein>
    <recommendedName>
        <fullName evidence="2">Splicing factor Cactin</fullName>
    </recommendedName>
</protein>
<dbReference type="InterPro" id="IPR019134">
    <property type="entry name" value="Cactin_C"/>
</dbReference>
<evidence type="ECO:0000256" key="2">
    <source>
        <dbReference type="ARBA" id="ARBA00034534"/>
    </source>
</evidence>
<evidence type="ECO:0000313" key="6">
    <source>
        <dbReference type="EMBL" id="KAK2950402.1"/>
    </source>
</evidence>
<dbReference type="Pfam" id="PF10312">
    <property type="entry name" value="Cactin_mid"/>
    <property type="match status" value="1"/>
</dbReference>
<sequence length="627" mass="73320">MSHGYDSGKTIAGYSNELNPFNDTNLGQQFVWKKKNKLLKEKGMSQRDIDREERAFRKEQREKEIEEARKRRAQSEREKALLEEKRERDQREKDQQDFEEWEKQEETFVFHQLRRRTIIRLKEDRAQPLDYVCRNLSLLDRDDRHQPQNPLSTYKNDPNDEMSMEGIQILADQYLLENPDNIFAAMTSQELKNCEEDLRCFVKMDIPSHRQFWESMLFICRWTIKKQDPSKQEQSSGLHPSIEEKLNNSLSTQTSSDLLRIENRLLSVVRNVRSAKMRRDSEDEENEDANIRFCENVLPLVEFWKAKKVLDATHLRILKTRLAELEKEAGLQDAPPSIPTFKVPLKLTHSDKTPSKDETAKEETAAEETVQQTPRPSPSPRPNEDEDLIWGVDGLAVTQPWLSSIRPRRSRQREQKQAKKVLEELSNDSQDDFGEAVPTGGGNPDSSETDIQEEYSDHVFDSTMALPSTTPVQLPGQSFKYRPRKPQYANKIRTGYEWNKYNKTHYDIDNPPPKTVMGYRFNIYYNDLIDKTITPTYTVIDCPDEGIPDLSALGKPGEPIQRSRGKRGASKALYKMIIFHAGPPYEDIAFKIANKEWDSRKHRGFKSLFDNGVLQLHFNFRRMRYRR</sequence>
<comment type="similarity">
    <text evidence="1">Belongs to the CACTIN family.</text>
</comment>
<gene>
    <name evidence="6" type="ORF">BLNAU_14643</name>
</gene>
<dbReference type="PANTHER" id="PTHR21737:SF4">
    <property type="entry name" value="SPLICING FACTOR CACTIN"/>
    <property type="match status" value="1"/>
</dbReference>
<organism evidence="6 7">
    <name type="scientific">Blattamonas nauphoetae</name>
    <dbReference type="NCBI Taxonomy" id="2049346"/>
    <lineage>
        <taxon>Eukaryota</taxon>
        <taxon>Metamonada</taxon>
        <taxon>Preaxostyla</taxon>
        <taxon>Oxymonadida</taxon>
        <taxon>Blattamonas</taxon>
    </lineage>
</organism>
<feature type="region of interest" description="Disordered" evidence="3">
    <location>
        <begin position="1"/>
        <end position="23"/>
    </location>
</feature>
<evidence type="ECO:0000259" key="4">
    <source>
        <dbReference type="Pfam" id="PF09732"/>
    </source>
</evidence>
<feature type="domain" description="Splicing factor Cactin C-terminal" evidence="4">
    <location>
        <begin position="480"/>
        <end position="627"/>
    </location>
</feature>
<feature type="region of interest" description="Disordered" evidence="3">
    <location>
        <begin position="40"/>
        <end position="94"/>
    </location>
</feature>